<dbReference type="SUPFAM" id="SSF109854">
    <property type="entry name" value="DinB/YfiT-like putative metalloenzymes"/>
    <property type="match status" value="1"/>
</dbReference>
<evidence type="ECO:0000313" key="2">
    <source>
        <dbReference type="EMBL" id="GIJ50449.1"/>
    </source>
</evidence>
<protein>
    <submittedName>
        <fullName evidence="2">TIGR03086 family protein</fullName>
    </submittedName>
</protein>
<dbReference type="AlphaFoldDB" id="A0A8J3YRD3"/>
<dbReference type="Proteomes" id="UP000619260">
    <property type="component" value="Unassembled WGS sequence"/>
</dbReference>
<keyword evidence="3" id="KW-1185">Reference proteome</keyword>
<accession>A0A8J3YRD3</accession>
<gene>
    <name evidence="2" type="ORF">Val02_73350</name>
</gene>
<dbReference type="InterPro" id="IPR024344">
    <property type="entry name" value="MDMPI_metal-binding"/>
</dbReference>
<evidence type="ECO:0000313" key="3">
    <source>
        <dbReference type="Proteomes" id="UP000619260"/>
    </source>
</evidence>
<dbReference type="NCBIfam" id="TIGR03086">
    <property type="entry name" value="TIGR03086 family metal-binding protein"/>
    <property type="match status" value="1"/>
</dbReference>
<dbReference type="Gene3D" id="1.20.120.450">
    <property type="entry name" value="dinb family like domain"/>
    <property type="match status" value="1"/>
</dbReference>
<dbReference type="NCBIfam" id="TIGR03083">
    <property type="entry name" value="maleylpyruvate isomerase family mycothiol-dependent enzyme"/>
    <property type="match status" value="1"/>
</dbReference>
<dbReference type="GO" id="GO:0046872">
    <property type="term" value="F:metal ion binding"/>
    <property type="evidence" value="ECO:0007669"/>
    <property type="project" value="InterPro"/>
</dbReference>
<evidence type="ECO:0000259" key="1">
    <source>
        <dbReference type="Pfam" id="PF11716"/>
    </source>
</evidence>
<dbReference type="Pfam" id="PF11716">
    <property type="entry name" value="MDMPI_N"/>
    <property type="match status" value="1"/>
</dbReference>
<organism evidence="2 3">
    <name type="scientific">Virgisporangium aliadipatigenens</name>
    <dbReference type="NCBI Taxonomy" id="741659"/>
    <lineage>
        <taxon>Bacteria</taxon>
        <taxon>Bacillati</taxon>
        <taxon>Actinomycetota</taxon>
        <taxon>Actinomycetes</taxon>
        <taxon>Micromonosporales</taxon>
        <taxon>Micromonosporaceae</taxon>
        <taxon>Virgisporangium</taxon>
    </lineage>
</organism>
<sequence length="194" mass="19615">MTVDFGPATDVLSGLVKQTTDEQLAAQTPGGITVAALLDHIDGLAGAFADAATKTTKADGGVAQAPDGARLRDGWRERIPARLDALAEAWRSDTAWSGLTVIGGLEMPGDAAGAVGLDEVIVHGWDLAVATGQRYPGGDAALQDGIRAAYGWVSATVGDNPNGIPGLFGPAVKVPADAPLIDRLLGLAGRDPGA</sequence>
<reference evidence="2" key="1">
    <citation type="submission" date="2021-01" db="EMBL/GenBank/DDBJ databases">
        <title>Whole genome shotgun sequence of Virgisporangium aliadipatigenens NBRC 105644.</title>
        <authorList>
            <person name="Komaki H."/>
            <person name="Tamura T."/>
        </authorList>
    </citation>
    <scope>NUCLEOTIDE SEQUENCE</scope>
    <source>
        <strain evidence="2">NBRC 105644</strain>
    </source>
</reference>
<dbReference type="InterPro" id="IPR017520">
    <property type="entry name" value="CHP03086"/>
</dbReference>
<name>A0A8J3YRD3_9ACTN</name>
<feature type="domain" description="Mycothiol-dependent maleylpyruvate isomerase metal-binding" evidence="1">
    <location>
        <begin position="7"/>
        <end position="128"/>
    </location>
</feature>
<dbReference type="RefSeq" id="WP_203903882.1">
    <property type="nucleotide sequence ID" value="NZ_BOPF01000036.1"/>
</dbReference>
<dbReference type="EMBL" id="BOPF01000036">
    <property type="protein sequence ID" value="GIJ50449.1"/>
    <property type="molecule type" value="Genomic_DNA"/>
</dbReference>
<dbReference type="InterPro" id="IPR034660">
    <property type="entry name" value="DinB/YfiT-like"/>
</dbReference>
<dbReference type="InterPro" id="IPR017517">
    <property type="entry name" value="Maleyloyr_isom"/>
</dbReference>
<proteinExistence type="predicted"/>
<comment type="caution">
    <text evidence="2">The sequence shown here is derived from an EMBL/GenBank/DDBJ whole genome shotgun (WGS) entry which is preliminary data.</text>
</comment>